<accession>A0A4Y8D2R0</accession>
<feature type="compositionally biased region" description="Polar residues" evidence="1">
    <location>
        <begin position="47"/>
        <end position="58"/>
    </location>
</feature>
<organism evidence="2 3">
    <name type="scientific">Botryotinia calthae</name>
    <dbReference type="NCBI Taxonomy" id="38488"/>
    <lineage>
        <taxon>Eukaryota</taxon>
        <taxon>Fungi</taxon>
        <taxon>Dikarya</taxon>
        <taxon>Ascomycota</taxon>
        <taxon>Pezizomycotina</taxon>
        <taxon>Leotiomycetes</taxon>
        <taxon>Helotiales</taxon>
        <taxon>Sclerotiniaceae</taxon>
        <taxon>Botryotinia</taxon>
    </lineage>
</organism>
<feature type="compositionally biased region" description="Low complexity" evidence="1">
    <location>
        <begin position="17"/>
        <end position="27"/>
    </location>
</feature>
<proteinExistence type="predicted"/>
<evidence type="ECO:0000313" key="3">
    <source>
        <dbReference type="Proteomes" id="UP000297299"/>
    </source>
</evidence>
<keyword evidence="3" id="KW-1185">Reference proteome</keyword>
<reference evidence="2 3" key="1">
    <citation type="submission" date="2017-11" db="EMBL/GenBank/DDBJ databases">
        <title>Comparative genomics of Botrytis spp.</title>
        <authorList>
            <person name="Valero-Jimenez C.A."/>
            <person name="Tapia P."/>
            <person name="Veloso J."/>
            <person name="Silva-Moreno E."/>
            <person name="Staats M."/>
            <person name="Valdes J.H."/>
            <person name="Van Kan J.A.L."/>
        </authorList>
    </citation>
    <scope>NUCLEOTIDE SEQUENCE [LARGE SCALE GENOMIC DNA]</scope>
    <source>
        <strain evidence="2 3">MUCL2830</strain>
    </source>
</reference>
<dbReference type="EMBL" id="PHWZ01000153">
    <property type="protein sequence ID" value="TEY63622.1"/>
    <property type="molecule type" value="Genomic_DNA"/>
</dbReference>
<feature type="region of interest" description="Disordered" evidence="1">
    <location>
        <begin position="1"/>
        <end position="58"/>
    </location>
</feature>
<name>A0A4Y8D2R0_9HELO</name>
<protein>
    <submittedName>
        <fullName evidence="2">Uncharacterized protein</fullName>
    </submittedName>
</protein>
<dbReference type="AlphaFoldDB" id="A0A4Y8D2R0"/>
<evidence type="ECO:0000256" key="1">
    <source>
        <dbReference type="SAM" id="MobiDB-lite"/>
    </source>
</evidence>
<comment type="caution">
    <text evidence="2">The sequence shown here is derived from an EMBL/GenBank/DDBJ whole genome shotgun (WGS) entry which is preliminary data.</text>
</comment>
<dbReference type="Proteomes" id="UP000297299">
    <property type="component" value="Unassembled WGS sequence"/>
</dbReference>
<sequence>MTHEISFSVEDERGLKSSELSSTNPPSSQGPATRLESLTRSGLEHSIATQSISRTTESRSVGLKNVMFALRPLKGSRFGIVEWPMDS</sequence>
<evidence type="ECO:0000313" key="2">
    <source>
        <dbReference type="EMBL" id="TEY63622.1"/>
    </source>
</evidence>
<gene>
    <name evidence="2" type="ORF">BOTCAL_0153g00090</name>
</gene>